<dbReference type="Pfam" id="PF01395">
    <property type="entry name" value="PBP_GOBP"/>
    <property type="match status" value="1"/>
</dbReference>
<dbReference type="InterPro" id="IPR036728">
    <property type="entry name" value="PBP_GOBP_sf"/>
</dbReference>
<reference evidence="2" key="1">
    <citation type="submission" date="2010-02" db="EMBL/GenBank/DDBJ databases">
        <title>Molecular cloning of Apolygus lucorum odorant-binding proteins.</title>
        <authorList>
            <person name="Zhang S."/>
        </authorList>
    </citation>
    <scope>NUCLEOTIDE SEQUENCE</scope>
</reference>
<name>D4P933_APOLU</name>
<dbReference type="Gene3D" id="1.10.238.20">
    <property type="entry name" value="Pheromone/general odorant binding protein domain"/>
    <property type="match status" value="1"/>
</dbReference>
<proteinExistence type="evidence at transcript level"/>
<accession>D4P933</accession>
<dbReference type="EMBL" id="JQ675727">
    <property type="protein sequence ID" value="AFJ54051.1"/>
    <property type="molecule type" value="mRNA"/>
</dbReference>
<sequence>MTYHVFFRKFDLPRISRRVRQCYYHSVPRSLSGSSRRMLEETSQHHPKRRSRVSEKHKLPETDDGECMIACYMEEKNLMADGKINVKEANQTNSDKYDGEPDNKQLAEKLIDHCSSQVSPDGMSKCEYAYQFSKCGLEYGMKNGLTPPKMYEEQRR</sequence>
<dbReference type="EMBL" id="GU592521">
    <property type="protein sequence ID" value="ADD84666.1"/>
    <property type="molecule type" value="mRNA"/>
</dbReference>
<dbReference type="InterPro" id="IPR006170">
    <property type="entry name" value="PBP/GOBP"/>
</dbReference>
<organism evidence="2">
    <name type="scientific">Apolygus lucorum</name>
    <name type="common">Small green plant bug</name>
    <name type="synonym">Lygocoris lucorum</name>
    <dbReference type="NCBI Taxonomy" id="248454"/>
    <lineage>
        <taxon>Eukaryota</taxon>
        <taxon>Metazoa</taxon>
        <taxon>Ecdysozoa</taxon>
        <taxon>Arthropoda</taxon>
        <taxon>Hexapoda</taxon>
        <taxon>Insecta</taxon>
        <taxon>Pterygota</taxon>
        <taxon>Neoptera</taxon>
        <taxon>Paraneoptera</taxon>
        <taxon>Hemiptera</taxon>
        <taxon>Heteroptera</taxon>
        <taxon>Panheteroptera</taxon>
        <taxon>Cimicomorpha</taxon>
        <taxon>Miridae</taxon>
        <taxon>Mirini</taxon>
        <taxon>Apolygus</taxon>
    </lineage>
</organism>
<evidence type="ECO:0000256" key="1">
    <source>
        <dbReference type="SAM" id="MobiDB-lite"/>
    </source>
</evidence>
<evidence type="ECO:0000313" key="3">
    <source>
        <dbReference type="EMBL" id="AFJ54051.1"/>
    </source>
</evidence>
<evidence type="ECO:0000313" key="2">
    <source>
        <dbReference type="EMBL" id="ADD84666.1"/>
    </source>
</evidence>
<dbReference type="GO" id="GO:0005549">
    <property type="term" value="F:odorant binding"/>
    <property type="evidence" value="ECO:0007669"/>
    <property type="project" value="InterPro"/>
</dbReference>
<dbReference type="AlphaFoldDB" id="D4P933"/>
<feature type="region of interest" description="Disordered" evidence="1">
    <location>
        <begin position="33"/>
        <end position="59"/>
    </location>
</feature>
<reference evidence="3" key="2">
    <citation type="journal article" date="2013" name="Appl. Entomol. Zool. (Jpn.)">
        <title>Identification and expression profile analysis of odorant-binding protein genes in Apolygus lucorum (Hemiptera: Miridae).</title>
        <authorList>
            <person name="Ji P."/>
            <person name="Gu S.-H."/>
            <person name="Liu J.-T."/>
            <person name="Zhu X.-Q."/>
            <person name="Guo Y.-Y."/>
            <person name="Zhou J.-J."/>
            <person name="Zhang Y.-J."/>
        </authorList>
    </citation>
    <scope>NUCLEOTIDE SEQUENCE</scope>
</reference>
<protein>
    <submittedName>
        <fullName evidence="3">Odorant binding protein 10</fullName>
    </submittedName>
    <submittedName>
        <fullName evidence="2">Odorant-binding protein 2</fullName>
    </submittedName>
</protein>
<dbReference type="CDD" id="cd23992">
    <property type="entry name" value="PBP_GOBP"/>
    <property type="match status" value="1"/>
</dbReference>
<dbReference type="SUPFAM" id="SSF47565">
    <property type="entry name" value="Insect pheromone/odorant-binding proteins"/>
    <property type="match status" value="1"/>
</dbReference>
<dbReference type="SMR" id="D4P933"/>